<evidence type="ECO:0000313" key="3">
    <source>
        <dbReference type="Proteomes" id="UP000012960"/>
    </source>
</evidence>
<protein>
    <submittedName>
        <fullName evidence="1">(wild Malaysian banana) hypothetical protein</fullName>
    </submittedName>
</protein>
<dbReference type="PANTHER" id="PTHR13194">
    <property type="entry name" value="COMPLEX I INTERMEDIATE-ASSOCIATED PROTEIN 30"/>
    <property type="match status" value="1"/>
</dbReference>
<dbReference type="Proteomes" id="UP000012960">
    <property type="component" value="Unplaced"/>
</dbReference>
<keyword evidence="3" id="KW-1185">Reference proteome</keyword>
<dbReference type="GO" id="GO:0005739">
    <property type="term" value="C:mitochondrion"/>
    <property type="evidence" value="ECO:0000318"/>
    <property type="project" value="GO_Central"/>
</dbReference>
<dbReference type="GO" id="GO:0032981">
    <property type="term" value="P:mitochondrial respiratory chain complex I assembly"/>
    <property type="evidence" value="ECO:0000318"/>
    <property type="project" value="GO_Central"/>
</dbReference>
<sequence length="176" mass="20201">MSRIRALLRSSIDAIKLALAWNVDHPMAPSERFVFNFNSKEELKRWHLYSDSVYGGCINSSICSYLNLVNVFIVLKNFEVSFLIGGMANFCDFTTCTCLFFFPEACCSMVINQCRIHDFLYTENWVNSPEQQEDNSMQAFCLHSQGSLAYCEGNLQIPLDRYLLTWIGIVISTMLE</sequence>
<dbReference type="Gramene" id="Ma02_t13440.1">
    <property type="protein sequence ID" value="Ma02_p13440.1"/>
    <property type="gene ID" value="Ma02_g13440"/>
</dbReference>
<dbReference type="PANTHER" id="PTHR13194:SF18">
    <property type="entry name" value="COMPLEX I INTERMEDIATE-ASSOCIATED PROTEIN 30, MITOCHONDRIAL"/>
    <property type="match status" value="1"/>
</dbReference>
<evidence type="ECO:0000313" key="2">
    <source>
        <dbReference type="EnsemblPlants" id="Ma02_p13440.1"/>
    </source>
</evidence>
<dbReference type="EnsemblPlants" id="Ma02_t13440.1">
    <property type="protein sequence ID" value="Ma02_p13440.1"/>
    <property type="gene ID" value="Ma02_g13440"/>
</dbReference>
<organism evidence="2 3">
    <name type="scientific">Musa acuminata subsp. malaccensis</name>
    <name type="common">Wild banana</name>
    <name type="synonym">Musa malaccensis</name>
    <dbReference type="NCBI Taxonomy" id="214687"/>
    <lineage>
        <taxon>Eukaryota</taxon>
        <taxon>Viridiplantae</taxon>
        <taxon>Streptophyta</taxon>
        <taxon>Embryophyta</taxon>
        <taxon>Tracheophyta</taxon>
        <taxon>Spermatophyta</taxon>
        <taxon>Magnoliopsida</taxon>
        <taxon>Liliopsida</taxon>
        <taxon>Zingiberales</taxon>
        <taxon>Musaceae</taxon>
        <taxon>Musa</taxon>
    </lineage>
</organism>
<proteinExistence type="predicted"/>
<reference evidence="1" key="1">
    <citation type="submission" date="2021-03" db="EMBL/GenBank/DDBJ databases">
        <authorList>
            <consortium name="Genoscope - CEA"/>
            <person name="William W."/>
        </authorList>
    </citation>
    <scope>NUCLEOTIDE SEQUENCE</scope>
    <source>
        <strain evidence="1">Doubled-haploid Pahang</strain>
    </source>
</reference>
<dbReference type="InParanoid" id="A0A804I2D4"/>
<gene>
    <name evidence="1" type="ORF">GSMUA_68400.1</name>
</gene>
<dbReference type="EMBL" id="HG996467">
    <property type="protein sequence ID" value="CAG1861946.1"/>
    <property type="molecule type" value="Genomic_DNA"/>
</dbReference>
<evidence type="ECO:0000313" key="1">
    <source>
        <dbReference type="EMBL" id="CAG1861946.1"/>
    </source>
</evidence>
<dbReference type="GO" id="GO:0006120">
    <property type="term" value="P:mitochondrial electron transport, NADH to ubiquinone"/>
    <property type="evidence" value="ECO:0000318"/>
    <property type="project" value="GO_Central"/>
</dbReference>
<dbReference type="AlphaFoldDB" id="A0A804I2D4"/>
<accession>A0A804I2D4</accession>
<name>A0A804I2D4_MUSAM</name>
<dbReference type="GO" id="GO:0051082">
    <property type="term" value="F:unfolded protein binding"/>
    <property type="evidence" value="ECO:0000318"/>
    <property type="project" value="GO_Central"/>
</dbReference>
<reference evidence="2" key="2">
    <citation type="submission" date="2021-05" db="UniProtKB">
        <authorList>
            <consortium name="EnsemblPlants"/>
        </authorList>
    </citation>
    <scope>IDENTIFICATION</scope>
    <source>
        <strain evidence="2">subsp. malaccensis</strain>
    </source>
</reference>
<dbReference type="InterPro" id="IPR039131">
    <property type="entry name" value="NDUFAF1"/>
</dbReference>